<keyword evidence="2 3" id="KW-0040">ANK repeat</keyword>
<dbReference type="Pfam" id="PF12796">
    <property type="entry name" value="Ank_2"/>
    <property type="match status" value="1"/>
</dbReference>
<feature type="repeat" description="ANK" evidence="3">
    <location>
        <begin position="453"/>
        <end position="485"/>
    </location>
</feature>
<dbReference type="PROSITE" id="PS50088">
    <property type="entry name" value="ANK_REPEAT"/>
    <property type="match status" value="1"/>
</dbReference>
<proteinExistence type="predicted"/>
<dbReference type="STRING" id="576137.A0A1L7XM26"/>
<dbReference type="EMBL" id="FJOG01000034">
    <property type="protein sequence ID" value="CZR65997.1"/>
    <property type="molecule type" value="Genomic_DNA"/>
</dbReference>
<dbReference type="OrthoDB" id="3045089at2759"/>
<evidence type="ECO:0000256" key="1">
    <source>
        <dbReference type="ARBA" id="ARBA00022737"/>
    </source>
</evidence>
<evidence type="ECO:0000256" key="3">
    <source>
        <dbReference type="PROSITE-ProRule" id="PRU00023"/>
    </source>
</evidence>
<gene>
    <name evidence="4" type="ORF">PAC_15897</name>
</gene>
<dbReference type="PROSITE" id="PS50297">
    <property type="entry name" value="ANK_REP_REGION"/>
    <property type="match status" value="1"/>
</dbReference>
<dbReference type="GO" id="GO:0003723">
    <property type="term" value="F:RNA binding"/>
    <property type="evidence" value="ECO:0007669"/>
    <property type="project" value="TreeGrafter"/>
</dbReference>
<evidence type="ECO:0000313" key="4">
    <source>
        <dbReference type="EMBL" id="CZR65997.1"/>
    </source>
</evidence>
<evidence type="ECO:0000256" key="2">
    <source>
        <dbReference type="ARBA" id="ARBA00023043"/>
    </source>
</evidence>
<dbReference type="GO" id="GO:0004540">
    <property type="term" value="F:RNA nuclease activity"/>
    <property type="evidence" value="ECO:0007669"/>
    <property type="project" value="TreeGrafter"/>
</dbReference>
<reference evidence="4 5" key="1">
    <citation type="submission" date="2016-03" db="EMBL/GenBank/DDBJ databases">
        <authorList>
            <person name="Ploux O."/>
        </authorList>
    </citation>
    <scope>NUCLEOTIDE SEQUENCE [LARGE SCALE GENOMIC DNA]</scope>
    <source>
        <strain evidence="4 5">UAMH 11012</strain>
    </source>
</reference>
<accession>A0A1L7XM26</accession>
<keyword evidence="5" id="KW-1185">Reference proteome</keyword>
<dbReference type="AlphaFoldDB" id="A0A1L7XM26"/>
<dbReference type="GO" id="GO:0006396">
    <property type="term" value="P:RNA processing"/>
    <property type="evidence" value="ECO:0007669"/>
    <property type="project" value="TreeGrafter"/>
</dbReference>
<dbReference type="InterPro" id="IPR036770">
    <property type="entry name" value="Ankyrin_rpt-contain_sf"/>
</dbReference>
<name>A0A1L7XM26_9HELO</name>
<dbReference type="SMART" id="SM00248">
    <property type="entry name" value="ANK"/>
    <property type="match status" value="2"/>
</dbReference>
<protein>
    <submittedName>
        <fullName evidence="4">Uncharacterized protein</fullName>
    </submittedName>
</protein>
<dbReference type="SUPFAM" id="SSF48403">
    <property type="entry name" value="Ankyrin repeat"/>
    <property type="match status" value="1"/>
</dbReference>
<dbReference type="InterPro" id="IPR002110">
    <property type="entry name" value="Ankyrin_rpt"/>
</dbReference>
<evidence type="ECO:0000313" key="5">
    <source>
        <dbReference type="Proteomes" id="UP000184330"/>
    </source>
</evidence>
<organism evidence="4 5">
    <name type="scientific">Phialocephala subalpina</name>
    <dbReference type="NCBI Taxonomy" id="576137"/>
    <lineage>
        <taxon>Eukaryota</taxon>
        <taxon>Fungi</taxon>
        <taxon>Dikarya</taxon>
        <taxon>Ascomycota</taxon>
        <taxon>Pezizomycotina</taxon>
        <taxon>Leotiomycetes</taxon>
        <taxon>Helotiales</taxon>
        <taxon>Mollisiaceae</taxon>
        <taxon>Phialocephala</taxon>
        <taxon>Phialocephala fortinii species complex</taxon>
    </lineage>
</organism>
<dbReference type="Proteomes" id="UP000184330">
    <property type="component" value="Unassembled WGS sequence"/>
</dbReference>
<dbReference type="Gene3D" id="1.25.40.20">
    <property type="entry name" value="Ankyrin repeat-containing domain"/>
    <property type="match status" value="1"/>
</dbReference>
<sequence>MAQKVSELTEMLAATSIESWSPAAIPKTHAAMSNPTPVVTIVKEKFLQLSLSEKLMQNAERSKPWVLIGIDLWLYAGRWWLMKAQSSLHPFGSHTLDIDIQAYADLVKAYWIVVDIIVEHPQQKYLYSGSQRLEIELLIETVKAELQRIQNLGLRPPKLSEIESTNLEIWIDLPTGLDLKPKSTCQADKDHLLWSTTNEEIYFQRIGAYLPGKNCLAEPRSAGLCSTGLEAIILFLVHKEKRDGRIVVQSQNMVNLWTLPIVKDKRKDYFTPHITKFTDADKYFVKLGEERLVFSSLHECYLLQALIEGFRLYAFYCSSPFVNLRSLEGLIMLAAMKNQEKSVVEYLLQSRTYFTNSSTNDEDITDILSLASHVSKRFLQTSLGPVIPLDRDWGPRTVPDRRRNIRIHEAHALEGPDICWRYRIIAAPANAIQDPWIHILSQEGLDFHNLDKSGRFPLHSAAAAGDLRALKVLIMVGVDINTCHDGGLTAISQAALNGQHEAIRFLHDSGADMVLGGDYLRFFDCILDSETTANFCINLPRFQVNEPCGHTFGELRCCETPIKVLISDYKPRPWATKMLCEAGAELNDPGITAYPSSSESVWGGILATLKGPPKRQYKPCQTVLDRALERVEEAKSEEVEEFTEKEVSEEAELVSLMGKNDEEMQKYKDPESYNQWLYHRKEYKIWAAEEVVRILKEFGAELGKNLLAHKHSDAQQCIGLKRRRC</sequence>
<keyword evidence="1" id="KW-0677">Repeat</keyword>
<dbReference type="PANTHER" id="PTHR24141">
    <property type="entry name" value="2-5A-DEPENDENT RIBONUCLEASE"/>
    <property type="match status" value="1"/>
</dbReference>
<dbReference type="PANTHER" id="PTHR24141:SF1">
    <property type="entry name" value="2-5A-DEPENDENT RIBONUCLEASE"/>
    <property type="match status" value="1"/>
</dbReference>